<dbReference type="VEuPathDB" id="FungiDB:HpaG811797"/>
<dbReference type="Proteomes" id="UP000011713">
    <property type="component" value="Unassembled WGS sequence"/>
</dbReference>
<dbReference type="EnsemblProtists" id="HpaT811797">
    <property type="protein sequence ID" value="HpaP811797"/>
    <property type="gene ID" value="HpaG811797"/>
</dbReference>
<dbReference type="AlphaFoldDB" id="M4BYZ9"/>
<name>M4BYZ9_HYAAE</name>
<protein>
    <submittedName>
        <fullName evidence="1">Uncharacterized protein</fullName>
    </submittedName>
</protein>
<reference evidence="2" key="1">
    <citation type="journal article" date="2010" name="Science">
        <title>Signatures of adaptation to obligate biotrophy in the Hyaloperonospora arabidopsidis genome.</title>
        <authorList>
            <person name="Baxter L."/>
            <person name="Tripathy S."/>
            <person name="Ishaque N."/>
            <person name="Boot N."/>
            <person name="Cabral A."/>
            <person name="Kemen E."/>
            <person name="Thines M."/>
            <person name="Ah-Fong A."/>
            <person name="Anderson R."/>
            <person name="Badejoko W."/>
            <person name="Bittner-Eddy P."/>
            <person name="Boore J.L."/>
            <person name="Chibucos M.C."/>
            <person name="Coates M."/>
            <person name="Dehal P."/>
            <person name="Delehaunty K."/>
            <person name="Dong S."/>
            <person name="Downton P."/>
            <person name="Dumas B."/>
            <person name="Fabro G."/>
            <person name="Fronick C."/>
            <person name="Fuerstenberg S.I."/>
            <person name="Fulton L."/>
            <person name="Gaulin E."/>
            <person name="Govers F."/>
            <person name="Hughes L."/>
            <person name="Humphray S."/>
            <person name="Jiang R.H."/>
            <person name="Judelson H."/>
            <person name="Kamoun S."/>
            <person name="Kyung K."/>
            <person name="Meijer H."/>
            <person name="Minx P."/>
            <person name="Morris P."/>
            <person name="Nelson J."/>
            <person name="Phuntumart V."/>
            <person name="Qutob D."/>
            <person name="Rehmany A."/>
            <person name="Rougon-Cardoso A."/>
            <person name="Ryden P."/>
            <person name="Torto-Alalibo T."/>
            <person name="Studholme D."/>
            <person name="Wang Y."/>
            <person name="Win J."/>
            <person name="Wood J."/>
            <person name="Clifton S.W."/>
            <person name="Rogers J."/>
            <person name="Van den Ackerveken G."/>
            <person name="Jones J.D."/>
            <person name="McDowell J.M."/>
            <person name="Beynon J."/>
            <person name="Tyler B.M."/>
        </authorList>
    </citation>
    <scope>NUCLEOTIDE SEQUENCE [LARGE SCALE GENOMIC DNA]</scope>
    <source>
        <strain evidence="2">Emoy2</strain>
    </source>
</reference>
<accession>M4BYZ9</accession>
<proteinExistence type="predicted"/>
<reference evidence="1" key="2">
    <citation type="submission" date="2015-06" db="UniProtKB">
        <authorList>
            <consortium name="EnsemblProtists"/>
        </authorList>
    </citation>
    <scope>IDENTIFICATION</scope>
    <source>
        <strain evidence="1">Emoy2</strain>
    </source>
</reference>
<dbReference type="HOGENOM" id="CLU_1672632_0_0_1"/>
<evidence type="ECO:0000313" key="1">
    <source>
        <dbReference type="EnsemblProtists" id="HpaP811797"/>
    </source>
</evidence>
<dbReference type="EMBL" id="JH598052">
    <property type="status" value="NOT_ANNOTATED_CDS"/>
    <property type="molecule type" value="Genomic_DNA"/>
</dbReference>
<evidence type="ECO:0000313" key="2">
    <source>
        <dbReference type="Proteomes" id="UP000011713"/>
    </source>
</evidence>
<sequence length="158" mass="18129">MALRIILETAQKSESKAVASLLAVTKQSNVSAAAGVVLMQISVYDAMDSLTPAVVESLKALRTWLQVRMRRRRLSCYLKGLPHSRLKQHPSLVSHPARLHFTRNRWLKALISRHDIFPTIRIVMSRYSRMPTSVQRNLGKQRTMRHRLTTDCHCSTVW</sequence>
<dbReference type="InParanoid" id="M4BYZ9"/>
<organism evidence="1 2">
    <name type="scientific">Hyaloperonospora arabidopsidis (strain Emoy2)</name>
    <name type="common">Downy mildew agent</name>
    <name type="synonym">Peronospora arabidopsidis</name>
    <dbReference type="NCBI Taxonomy" id="559515"/>
    <lineage>
        <taxon>Eukaryota</taxon>
        <taxon>Sar</taxon>
        <taxon>Stramenopiles</taxon>
        <taxon>Oomycota</taxon>
        <taxon>Peronosporomycetes</taxon>
        <taxon>Peronosporales</taxon>
        <taxon>Peronosporaceae</taxon>
        <taxon>Hyaloperonospora</taxon>
    </lineage>
</organism>
<keyword evidence="2" id="KW-1185">Reference proteome</keyword>